<organism evidence="14 15">
    <name type="scientific">Thiosulfatimonas sediminis</name>
    <dbReference type="NCBI Taxonomy" id="2675054"/>
    <lineage>
        <taxon>Bacteria</taxon>
        <taxon>Pseudomonadati</taxon>
        <taxon>Pseudomonadota</taxon>
        <taxon>Gammaproteobacteria</taxon>
        <taxon>Thiotrichales</taxon>
        <taxon>Piscirickettsiaceae</taxon>
        <taxon>Thiosulfatimonas</taxon>
    </lineage>
</organism>
<dbReference type="GO" id="GO:0005886">
    <property type="term" value="C:plasma membrane"/>
    <property type="evidence" value="ECO:0007669"/>
    <property type="project" value="UniProtKB-SubCell"/>
</dbReference>
<dbReference type="PROSITE" id="PS50111">
    <property type="entry name" value="CHEMOTAXIS_TRANSDUC_2"/>
    <property type="match status" value="1"/>
</dbReference>
<dbReference type="FunFam" id="1.10.287.950:FF:000001">
    <property type="entry name" value="Methyl-accepting chemotaxis sensory transducer"/>
    <property type="match status" value="1"/>
</dbReference>
<sequence length="909" mass="99341">MQKISSKILTALLLVGLIPMLIITLGSVFTAKNALEELTYKELEAIRDIKADSITRYLQDIDNQLVNVAGSQSVIDAMQGFRVSFLSFGGSDDGMDEGDPNEVRQQKQALQDYWQNQFGTQYRKQTGTDAAFSLEQLSEQAIRLQYAFIANNPNPLGQKNSMNELANQGYYGYNRYHSDVHPWLNRYLQRFGFYDIFLIDNDGNVVYSVFKELDFATNLKTGPWQTSGLAQAFQQAQGLQKGETFFTDLASYTPSYNTPAAFAATPIINTRNAKEERIGTLVFQMPLDRISAIMAQSSGLGETGDSYLVGADGLMRSDSRVRAQTHSVLNSFANPEQGKISAPSLQLGLQGQSGEVNYQRGDETILSAYTPIQVLGLNWVLLAEMNASEAFASVTQLQYLVFALSLAMMLLIAIFGRFLAANISQPIQQLTRTMLQVKDSMQYDVRCRIQGRDEVAQAGQAFNELLHETDTALKDVNRTMQFIAQGDFSQRMTANLKGDLHLLATNVNASAESVQTTIENLDKVMGAIVQGDFSMRLGDEVKGEFRHTVNQAMAVMQAAIQEVGEAIQALSEGDLDKRVTLALQGNLDQLKVHTNTSLDRLQVAIEAIIKAATAQQNGDLTLQIESEMHGEFEQLKNAINQSNLALNSVVGQVVQTAATVTSSSFEVSSGNSDLNQRTQSQAASLEETAAAIEQLTAAIRHTSENAANADALARDAMQRAKQGRHIMQQTEQAIEEIRDSSKKIEEITGLIDAIAFQTNLLALNAAVEAARAGEHGRGFAVVAGEVRTLAGKSAEAAKEIKSLIEDTVSNIEHGTDKIGETSGALQDINQAIVQVADMVSEISSASREQQQGIQQINVAIAQIDSDTQQNAALVEEITAAADSMTQQSQSLQSSVTRFKVENQPRITRH</sequence>
<evidence type="ECO:0000256" key="10">
    <source>
        <dbReference type="SAM" id="Coils"/>
    </source>
</evidence>
<dbReference type="PROSITE" id="PS50885">
    <property type="entry name" value="HAMP"/>
    <property type="match status" value="3"/>
</dbReference>
<feature type="domain" description="HAMP" evidence="13">
    <location>
        <begin position="554"/>
        <end position="606"/>
    </location>
</feature>
<dbReference type="SUPFAM" id="SSF58104">
    <property type="entry name" value="Methyl-accepting chemotaxis protein (MCP) signaling domain"/>
    <property type="match status" value="1"/>
</dbReference>
<evidence type="ECO:0000259" key="13">
    <source>
        <dbReference type="PROSITE" id="PS50885"/>
    </source>
</evidence>
<dbReference type="GO" id="GO:0004888">
    <property type="term" value="F:transmembrane signaling receptor activity"/>
    <property type="evidence" value="ECO:0007669"/>
    <property type="project" value="InterPro"/>
</dbReference>
<evidence type="ECO:0000256" key="9">
    <source>
        <dbReference type="PROSITE-ProRule" id="PRU00284"/>
    </source>
</evidence>
<keyword evidence="15" id="KW-1185">Reference proteome</keyword>
<dbReference type="CDD" id="cd11386">
    <property type="entry name" value="MCP_signal"/>
    <property type="match status" value="1"/>
</dbReference>
<feature type="region of interest" description="Disordered" evidence="11">
    <location>
        <begin position="888"/>
        <end position="909"/>
    </location>
</feature>
<feature type="domain" description="HAMP" evidence="13">
    <location>
        <begin position="475"/>
        <end position="519"/>
    </location>
</feature>
<protein>
    <submittedName>
        <fullName evidence="14">Methyl-accepting chemotaxis protein</fullName>
    </submittedName>
</protein>
<dbReference type="InterPro" id="IPR004089">
    <property type="entry name" value="MCPsignal_dom"/>
</dbReference>
<comment type="subcellular location">
    <subcellularLocation>
        <location evidence="1">Cell membrane</location>
        <topology evidence="1">Multi-pass membrane protein</topology>
    </subcellularLocation>
</comment>
<comment type="similarity">
    <text evidence="8">Belongs to the methyl-accepting chemotaxis (MCP) protein family.</text>
</comment>
<dbReference type="InterPro" id="IPR004090">
    <property type="entry name" value="Chemotax_Me-accpt_rcpt"/>
</dbReference>
<evidence type="ECO:0000256" key="8">
    <source>
        <dbReference type="ARBA" id="ARBA00029447"/>
    </source>
</evidence>
<keyword evidence="3" id="KW-0488">Methylation</keyword>
<dbReference type="GO" id="GO:0006935">
    <property type="term" value="P:chemotaxis"/>
    <property type="evidence" value="ECO:0007669"/>
    <property type="project" value="InterPro"/>
</dbReference>
<evidence type="ECO:0000256" key="5">
    <source>
        <dbReference type="ARBA" id="ARBA00022989"/>
    </source>
</evidence>
<name>A0A6F8PXZ7_9GAMM</name>
<evidence type="ECO:0000313" key="14">
    <source>
        <dbReference type="EMBL" id="BBP46917.1"/>
    </source>
</evidence>
<keyword evidence="2" id="KW-1003">Cell membrane</keyword>
<dbReference type="CDD" id="cd06225">
    <property type="entry name" value="HAMP"/>
    <property type="match status" value="1"/>
</dbReference>
<dbReference type="PRINTS" id="PR00260">
    <property type="entry name" value="CHEMTRNSDUCR"/>
</dbReference>
<keyword evidence="6" id="KW-0472">Membrane</keyword>
<accession>A0A6F8PXZ7</accession>
<keyword evidence="7 9" id="KW-0807">Transducer</keyword>
<dbReference type="EMBL" id="AP021889">
    <property type="protein sequence ID" value="BBP46917.1"/>
    <property type="molecule type" value="Genomic_DNA"/>
</dbReference>
<dbReference type="InterPro" id="IPR033479">
    <property type="entry name" value="dCache_1"/>
</dbReference>
<dbReference type="SMART" id="SM00283">
    <property type="entry name" value="MA"/>
    <property type="match status" value="1"/>
</dbReference>
<feature type="domain" description="Methyl-accepting transducer" evidence="12">
    <location>
        <begin position="656"/>
        <end position="885"/>
    </location>
</feature>
<dbReference type="Proteomes" id="UP000501726">
    <property type="component" value="Chromosome"/>
</dbReference>
<dbReference type="SMART" id="SM00304">
    <property type="entry name" value="HAMP"/>
    <property type="match status" value="4"/>
</dbReference>
<evidence type="ECO:0000313" key="15">
    <source>
        <dbReference type="Proteomes" id="UP000501726"/>
    </source>
</evidence>
<evidence type="ECO:0000256" key="11">
    <source>
        <dbReference type="SAM" id="MobiDB-lite"/>
    </source>
</evidence>
<dbReference type="PANTHER" id="PTHR43531">
    <property type="entry name" value="PROTEIN ICFG"/>
    <property type="match status" value="1"/>
</dbReference>
<dbReference type="Gene3D" id="1.20.120.1530">
    <property type="match status" value="1"/>
</dbReference>
<gene>
    <name evidence="14" type="ORF">THMIRHAS_22900</name>
</gene>
<dbReference type="Pfam" id="PF00672">
    <property type="entry name" value="HAMP"/>
    <property type="match status" value="1"/>
</dbReference>
<dbReference type="GO" id="GO:0007165">
    <property type="term" value="P:signal transduction"/>
    <property type="evidence" value="ECO:0007669"/>
    <property type="project" value="UniProtKB-KW"/>
</dbReference>
<dbReference type="Pfam" id="PF00015">
    <property type="entry name" value="MCPsignal"/>
    <property type="match status" value="1"/>
</dbReference>
<feature type="coiled-coil region" evidence="10">
    <location>
        <begin position="675"/>
        <end position="747"/>
    </location>
</feature>
<keyword evidence="10" id="KW-0175">Coiled coil</keyword>
<proteinExistence type="inferred from homology"/>
<evidence type="ECO:0000256" key="2">
    <source>
        <dbReference type="ARBA" id="ARBA00022475"/>
    </source>
</evidence>
<evidence type="ECO:0000256" key="7">
    <source>
        <dbReference type="ARBA" id="ARBA00023224"/>
    </source>
</evidence>
<evidence type="ECO:0000259" key="12">
    <source>
        <dbReference type="PROSITE" id="PS50111"/>
    </source>
</evidence>
<dbReference type="InterPro" id="IPR051310">
    <property type="entry name" value="MCP_chemotaxis"/>
</dbReference>
<keyword evidence="5" id="KW-1133">Transmembrane helix</keyword>
<dbReference type="InterPro" id="IPR003660">
    <property type="entry name" value="HAMP_dom"/>
</dbReference>
<dbReference type="Pfam" id="PF02743">
    <property type="entry name" value="dCache_1"/>
    <property type="match status" value="1"/>
</dbReference>
<reference evidence="15" key="1">
    <citation type="submission" date="2019-11" db="EMBL/GenBank/DDBJ databases">
        <title>Isolation and characterization of two novel species in the genus Thiomicrorhabdus.</title>
        <authorList>
            <person name="Mochizuki J."/>
            <person name="Kojima H."/>
            <person name="Fukui M."/>
        </authorList>
    </citation>
    <scope>NUCLEOTIDE SEQUENCE [LARGE SCALE GENOMIC DNA]</scope>
    <source>
        <strain evidence="15">aks77</strain>
    </source>
</reference>
<feature type="domain" description="HAMP" evidence="13">
    <location>
        <begin position="421"/>
        <end position="474"/>
    </location>
</feature>
<evidence type="ECO:0000256" key="3">
    <source>
        <dbReference type="ARBA" id="ARBA00022481"/>
    </source>
</evidence>
<dbReference type="RefSeq" id="WP_173274003.1">
    <property type="nucleotide sequence ID" value="NZ_AP021889.1"/>
</dbReference>
<dbReference type="PANTHER" id="PTHR43531:SF14">
    <property type="entry name" value="METHYL-ACCEPTING CHEMOTAXIS PROTEIN I-RELATED"/>
    <property type="match status" value="1"/>
</dbReference>
<evidence type="ECO:0000256" key="1">
    <source>
        <dbReference type="ARBA" id="ARBA00004651"/>
    </source>
</evidence>
<dbReference type="Gene3D" id="1.10.287.950">
    <property type="entry name" value="Methyl-accepting chemotaxis protein"/>
    <property type="match status" value="1"/>
</dbReference>
<dbReference type="KEGG" id="tse:THMIRHAS_22900"/>
<evidence type="ECO:0000256" key="4">
    <source>
        <dbReference type="ARBA" id="ARBA00022692"/>
    </source>
</evidence>
<evidence type="ECO:0000256" key="6">
    <source>
        <dbReference type="ARBA" id="ARBA00023136"/>
    </source>
</evidence>
<dbReference type="AlphaFoldDB" id="A0A6F8PXZ7"/>
<keyword evidence="4" id="KW-0812">Transmembrane</keyword>
<dbReference type="Gene3D" id="3.30.450.20">
    <property type="entry name" value="PAS domain"/>
    <property type="match status" value="1"/>
</dbReference>